<feature type="signal peptide" evidence="3">
    <location>
        <begin position="1"/>
        <end position="32"/>
    </location>
</feature>
<evidence type="ECO:0000313" key="5">
    <source>
        <dbReference type="Proteomes" id="UP000774617"/>
    </source>
</evidence>
<feature type="compositionally biased region" description="Acidic residues" evidence="1">
    <location>
        <begin position="240"/>
        <end position="251"/>
    </location>
</feature>
<keyword evidence="2" id="KW-0812">Transmembrane</keyword>
<proteinExistence type="predicted"/>
<accession>A0ABQ8GJA0</accession>
<dbReference type="EMBL" id="JAGTJR010000008">
    <property type="protein sequence ID" value="KAH7055508.1"/>
    <property type="molecule type" value="Genomic_DNA"/>
</dbReference>
<evidence type="ECO:0000256" key="2">
    <source>
        <dbReference type="SAM" id="Phobius"/>
    </source>
</evidence>
<keyword evidence="2" id="KW-0472">Membrane</keyword>
<keyword evidence="2" id="KW-1133">Transmembrane helix</keyword>
<organism evidence="4 5">
    <name type="scientific">Macrophomina phaseolina</name>
    <dbReference type="NCBI Taxonomy" id="35725"/>
    <lineage>
        <taxon>Eukaryota</taxon>
        <taxon>Fungi</taxon>
        <taxon>Dikarya</taxon>
        <taxon>Ascomycota</taxon>
        <taxon>Pezizomycotina</taxon>
        <taxon>Dothideomycetes</taxon>
        <taxon>Dothideomycetes incertae sedis</taxon>
        <taxon>Botryosphaeriales</taxon>
        <taxon>Botryosphaeriaceae</taxon>
        <taxon>Macrophomina</taxon>
    </lineage>
</organism>
<reference evidence="4 5" key="1">
    <citation type="journal article" date="2021" name="Nat. Commun.">
        <title>Genetic determinants of endophytism in the Arabidopsis root mycobiome.</title>
        <authorList>
            <person name="Mesny F."/>
            <person name="Miyauchi S."/>
            <person name="Thiergart T."/>
            <person name="Pickel B."/>
            <person name="Atanasova L."/>
            <person name="Karlsson M."/>
            <person name="Huettel B."/>
            <person name="Barry K.W."/>
            <person name="Haridas S."/>
            <person name="Chen C."/>
            <person name="Bauer D."/>
            <person name="Andreopoulos W."/>
            <person name="Pangilinan J."/>
            <person name="LaButti K."/>
            <person name="Riley R."/>
            <person name="Lipzen A."/>
            <person name="Clum A."/>
            <person name="Drula E."/>
            <person name="Henrissat B."/>
            <person name="Kohler A."/>
            <person name="Grigoriev I.V."/>
            <person name="Martin F.M."/>
            <person name="Hacquard S."/>
        </authorList>
    </citation>
    <scope>NUCLEOTIDE SEQUENCE [LARGE SCALE GENOMIC DNA]</scope>
    <source>
        <strain evidence="4 5">MPI-SDFR-AT-0080</strain>
    </source>
</reference>
<dbReference type="Proteomes" id="UP000774617">
    <property type="component" value="Unassembled WGS sequence"/>
</dbReference>
<comment type="caution">
    <text evidence="4">The sequence shown here is derived from an EMBL/GenBank/DDBJ whole genome shotgun (WGS) entry which is preliminary data.</text>
</comment>
<gene>
    <name evidence="4" type="ORF">B0J12DRAFT_421674</name>
</gene>
<evidence type="ECO:0000256" key="1">
    <source>
        <dbReference type="SAM" id="MobiDB-lite"/>
    </source>
</evidence>
<protein>
    <submittedName>
        <fullName evidence="4">Uncharacterized protein</fullName>
    </submittedName>
</protein>
<keyword evidence="5" id="KW-1185">Reference proteome</keyword>
<feature type="region of interest" description="Disordered" evidence="1">
    <location>
        <begin position="234"/>
        <end position="274"/>
    </location>
</feature>
<evidence type="ECO:0000256" key="3">
    <source>
        <dbReference type="SAM" id="SignalP"/>
    </source>
</evidence>
<keyword evidence="3" id="KW-0732">Signal</keyword>
<feature type="chain" id="PRO_5046379445" evidence="3">
    <location>
        <begin position="33"/>
        <end position="274"/>
    </location>
</feature>
<name>A0ABQ8GJA0_9PEZI</name>
<evidence type="ECO:0000313" key="4">
    <source>
        <dbReference type="EMBL" id="KAH7055508.1"/>
    </source>
</evidence>
<feature type="transmembrane region" description="Helical" evidence="2">
    <location>
        <begin position="159"/>
        <end position="182"/>
    </location>
</feature>
<sequence length="274" mass="28813">MPTDAVMPTSIFVHQFYALIILLLFLQRPASATSYVTVFSDSACKTSFNDWDDPNGYPDGVCTSFSEKATGRFSSFMFNELDTGCGVTIYTPDTTGSPCSGNAILATPYHCYNASAASYPYYSIDHCTPPDQLPSSASSSSSTAPASSASASIPTHTTIIAATLGTAAALLSLVGGAWFCVLRRRRQRRRRQQRDGVADMVEADANGSGGLGGVVGASEIGGAPVLEMCAEARFELEGKEDGEEEEEEEEEAAARGSGPVELPGDEGWKGGGGR</sequence>